<evidence type="ECO:0000313" key="1">
    <source>
        <dbReference type="EMBL" id="GBH13467.1"/>
    </source>
</evidence>
<accession>A0A2V0QKW4</accession>
<proteinExistence type="predicted"/>
<reference evidence="1 2" key="1">
    <citation type="submission" date="2018-04" db="EMBL/GenBank/DDBJ databases">
        <title>Draft genome sequence of Pseudomonas syringae pv. actinidiae biovar 1 strains isolated from kiwifruit in Kagawa prefecture.</title>
        <authorList>
            <person name="Tabuchi M."/>
            <person name="Saito M."/>
            <person name="Fujiwara S."/>
            <person name="Sasa N."/>
            <person name="Akimitsu K."/>
            <person name="Gomi K."/>
            <person name="Konishi-Sugita S."/>
            <person name="Hamano K."/>
            <person name="Kataoka I."/>
        </authorList>
    </citation>
    <scope>NUCLEOTIDE SEQUENCE [LARGE SCALE GENOMIC DNA]</scope>
    <source>
        <strain evidence="1 2">MAFF212206</strain>
    </source>
</reference>
<evidence type="ECO:0000313" key="2">
    <source>
        <dbReference type="Proteomes" id="UP000247480"/>
    </source>
</evidence>
<dbReference type="AlphaFoldDB" id="A0A2V0QKW4"/>
<protein>
    <submittedName>
        <fullName evidence="1">Electron transfer flavoprotein</fullName>
    </submittedName>
</protein>
<organism evidence="1 2">
    <name type="scientific">Pseudomonas syringae pv. actinidiae</name>
    <dbReference type="NCBI Taxonomy" id="103796"/>
    <lineage>
        <taxon>Bacteria</taxon>
        <taxon>Pseudomonadati</taxon>
        <taxon>Pseudomonadota</taxon>
        <taxon>Gammaproteobacteria</taxon>
        <taxon>Pseudomonadales</taxon>
        <taxon>Pseudomonadaceae</taxon>
        <taxon>Pseudomonas</taxon>
        <taxon>Pseudomonas syringae</taxon>
    </lineage>
</organism>
<dbReference type="Proteomes" id="UP000247480">
    <property type="component" value="Unassembled WGS sequence"/>
</dbReference>
<name>A0A2V0QKW4_PSESF</name>
<gene>
    <name evidence="1" type="ORF">KPSA1_06956</name>
</gene>
<dbReference type="EMBL" id="BGJZ01000352">
    <property type="protein sequence ID" value="GBH13467.1"/>
    <property type="molecule type" value="Genomic_DNA"/>
</dbReference>
<comment type="caution">
    <text evidence="1">The sequence shown here is derived from an EMBL/GenBank/DDBJ whole genome shotgun (WGS) entry which is preliminary data.</text>
</comment>
<sequence length="51" mass="5390">MVFDAEALIVSGSQALDDQSKNRAQCLPGTFCCCWVNSTGASSLLVHKLCA</sequence>